<dbReference type="PANTHER" id="PTHR43464">
    <property type="entry name" value="METHYLTRANSFERASE"/>
    <property type="match status" value="1"/>
</dbReference>
<dbReference type="AlphaFoldDB" id="A0A5C8PE79"/>
<organism evidence="1 2">
    <name type="scientific">Vineibacter terrae</name>
    <dbReference type="NCBI Taxonomy" id="2586908"/>
    <lineage>
        <taxon>Bacteria</taxon>
        <taxon>Pseudomonadati</taxon>
        <taxon>Pseudomonadota</taxon>
        <taxon>Alphaproteobacteria</taxon>
        <taxon>Hyphomicrobiales</taxon>
        <taxon>Vineibacter</taxon>
    </lineage>
</organism>
<comment type="caution">
    <text evidence="1">The sequence shown here is derived from an EMBL/GenBank/DDBJ whole genome shotgun (WGS) entry which is preliminary data.</text>
</comment>
<keyword evidence="2" id="KW-1185">Reference proteome</keyword>
<dbReference type="Pfam" id="PF13489">
    <property type="entry name" value="Methyltransf_23"/>
    <property type="match status" value="1"/>
</dbReference>
<dbReference type="GO" id="GO:0032259">
    <property type="term" value="P:methylation"/>
    <property type="evidence" value="ECO:0007669"/>
    <property type="project" value="UniProtKB-KW"/>
</dbReference>
<dbReference type="CDD" id="cd02440">
    <property type="entry name" value="AdoMet_MTases"/>
    <property type="match status" value="1"/>
</dbReference>
<proteinExistence type="predicted"/>
<dbReference type="InterPro" id="IPR029063">
    <property type="entry name" value="SAM-dependent_MTases_sf"/>
</dbReference>
<keyword evidence="1" id="KW-0489">Methyltransferase</keyword>
<reference evidence="1 2" key="1">
    <citation type="submission" date="2019-06" db="EMBL/GenBank/DDBJ databases">
        <title>New taxonomy in bacterial strain CC-CFT640, isolated from vineyard.</title>
        <authorList>
            <person name="Lin S.-Y."/>
            <person name="Tsai C.-F."/>
            <person name="Young C.-C."/>
        </authorList>
    </citation>
    <scope>NUCLEOTIDE SEQUENCE [LARGE SCALE GENOMIC DNA]</scope>
    <source>
        <strain evidence="1 2">CC-CFT640</strain>
    </source>
</reference>
<keyword evidence="1" id="KW-0808">Transferase</keyword>
<accession>A0A5C8PE79</accession>
<dbReference type="SUPFAM" id="SSF53335">
    <property type="entry name" value="S-adenosyl-L-methionine-dependent methyltransferases"/>
    <property type="match status" value="1"/>
</dbReference>
<sequence>MTSALIQTLDNALLTLCGLGYFRLTRDATILDRADYLMHYVREAPQPRVSILDVGCGSSATLLWLAPAADKVASYMGVDGNVEGQDRRFQNFPIRHAFRTVDLDKPWDFGRFDLVSCLEVLEHLIDDRSMFAKLCSQVAPHGRLLISTPSTPFVARMGKLIPGFDRVSPTQDGDHVRMGYTVDELRALAEANNMEILSVDWLSRYEAEELRQAFGALGPSRRLWQNLRYPRGVPEEAWVIGGDPAARADTYWSVGIYMKHKDA</sequence>
<dbReference type="Gene3D" id="3.40.50.150">
    <property type="entry name" value="Vaccinia Virus protein VP39"/>
    <property type="match status" value="1"/>
</dbReference>
<dbReference type="Proteomes" id="UP000321638">
    <property type="component" value="Unassembled WGS sequence"/>
</dbReference>
<protein>
    <submittedName>
        <fullName evidence="1">Class I SAM-dependent methyltransferase</fullName>
    </submittedName>
</protein>
<dbReference type="EMBL" id="VDUZ01000036">
    <property type="protein sequence ID" value="TXL72099.1"/>
    <property type="molecule type" value="Genomic_DNA"/>
</dbReference>
<dbReference type="OrthoDB" id="9795634at2"/>
<dbReference type="RefSeq" id="WP_147850126.1">
    <property type="nucleotide sequence ID" value="NZ_VDUZ01000036.1"/>
</dbReference>
<evidence type="ECO:0000313" key="2">
    <source>
        <dbReference type="Proteomes" id="UP000321638"/>
    </source>
</evidence>
<evidence type="ECO:0000313" key="1">
    <source>
        <dbReference type="EMBL" id="TXL72099.1"/>
    </source>
</evidence>
<dbReference type="GO" id="GO:0008168">
    <property type="term" value="F:methyltransferase activity"/>
    <property type="evidence" value="ECO:0007669"/>
    <property type="project" value="UniProtKB-KW"/>
</dbReference>
<name>A0A5C8PE79_9HYPH</name>
<gene>
    <name evidence="1" type="ORF">FHP25_27120</name>
</gene>